<dbReference type="Proteomes" id="UP000622687">
    <property type="component" value="Unassembled WGS sequence"/>
</dbReference>
<dbReference type="RefSeq" id="WP_211144945.1">
    <property type="nucleotide sequence ID" value="NZ_JAEEGB010000048.1"/>
</dbReference>
<keyword evidence="2" id="KW-1185">Reference proteome</keyword>
<sequence length="57" mass="7065">MKMFDKEYKTQYMKEVDFLTNKGIRYTFVKRSNDDVRTYKYAKTRELFNALVEFYSL</sequence>
<comment type="caution">
    <text evidence="1">The sequence shown here is derived from an EMBL/GenBank/DDBJ whole genome shotgun (WGS) entry which is preliminary data.</text>
</comment>
<gene>
    <name evidence="1" type="ORF">I6U51_23290</name>
</gene>
<name>A0A934HVX9_9CLOT</name>
<evidence type="ECO:0000313" key="2">
    <source>
        <dbReference type="Proteomes" id="UP000622687"/>
    </source>
</evidence>
<dbReference type="EMBL" id="JAEEGB010000048">
    <property type="protein sequence ID" value="MBI6875601.1"/>
    <property type="molecule type" value="Genomic_DNA"/>
</dbReference>
<protein>
    <submittedName>
        <fullName evidence="1">Uncharacterized protein</fullName>
    </submittedName>
</protein>
<proteinExistence type="predicted"/>
<evidence type="ECO:0000313" key="1">
    <source>
        <dbReference type="EMBL" id="MBI6875601.1"/>
    </source>
</evidence>
<accession>A0A934HVX9</accession>
<organism evidence="1 2">
    <name type="scientific">Clostridium aciditolerans</name>
    <dbReference type="NCBI Taxonomy" id="339861"/>
    <lineage>
        <taxon>Bacteria</taxon>
        <taxon>Bacillati</taxon>
        <taxon>Bacillota</taxon>
        <taxon>Clostridia</taxon>
        <taxon>Eubacteriales</taxon>
        <taxon>Clostridiaceae</taxon>
        <taxon>Clostridium</taxon>
    </lineage>
</organism>
<reference evidence="1" key="1">
    <citation type="submission" date="2020-12" db="EMBL/GenBank/DDBJ databases">
        <title>Clostridium thailandense sp. nov., a novel acetogenic bacterium isolated from peat land soil in Thailand.</title>
        <authorList>
            <person name="Chaikitkaew S."/>
            <person name="Birkeland N.K."/>
        </authorList>
    </citation>
    <scope>NUCLEOTIDE SEQUENCE</scope>
    <source>
        <strain evidence="1">DSM 17425</strain>
    </source>
</reference>
<dbReference type="AlphaFoldDB" id="A0A934HVX9"/>